<proteinExistence type="predicted"/>
<reference evidence="1" key="1">
    <citation type="journal article" date="2020" name="Nature">
        <title>Giant virus diversity and host interactions through global metagenomics.</title>
        <authorList>
            <person name="Schulz F."/>
            <person name="Roux S."/>
            <person name="Paez-Espino D."/>
            <person name="Jungbluth S."/>
            <person name="Walsh D.A."/>
            <person name="Denef V.J."/>
            <person name="McMahon K.D."/>
            <person name="Konstantinidis K.T."/>
            <person name="Eloe-Fadrosh E.A."/>
            <person name="Kyrpides N.C."/>
            <person name="Woyke T."/>
        </authorList>
    </citation>
    <scope>NUCLEOTIDE SEQUENCE</scope>
    <source>
        <strain evidence="1">GVMAG-M-3300001351-8</strain>
    </source>
</reference>
<sequence length="44" mass="4881">MTTVKTQPNTRFALTFGDSCENHVGMEMVGTLENLDQGFQLKSC</sequence>
<dbReference type="AlphaFoldDB" id="A0A6C0EHS9"/>
<dbReference type="EMBL" id="MN738863">
    <property type="protein sequence ID" value="QHT28617.1"/>
    <property type="molecule type" value="Genomic_DNA"/>
</dbReference>
<name>A0A6C0EHS9_9ZZZZ</name>
<evidence type="ECO:0000313" key="1">
    <source>
        <dbReference type="EMBL" id="QHT28617.1"/>
    </source>
</evidence>
<organism evidence="1">
    <name type="scientific">viral metagenome</name>
    <dbReference type="NCBI Taxonomy" id="1070528"/>
    <lineage>
        <taxon>unclassified sequences</taxon>
        <taxon>metagenomes</taxon>
        <taxon>organismal metagenomes</taxon>
    </lineage>
</organism>
<protein>
    <submittedName>
        <fullName evidence="1">Uncharacterized protein</fullName>
    </submittedName>
</protein>
<accession>A0A6C0EHS9</accession>